<gene>
    <name evidence="4" type="ORF">PCANC_10588</name>
    <name evidence="2" type="ORF">PCANC_20565</name>
    <name evidence="3" type="ORF">PCASD_20097</name>
</gene>
<sequence length="70" mass="7940">MHWSDKQRSSEQRDQSKDISAPAKSLTSRISEARHKPSKSQQTNKAGLLVTRISLVTSSYSKRQDRHSNS</sequence>
<reference evidence="5 6" key="1">
    <citation type="submission" date="2017-11" db="EMBL/GenBank/DDBJ databases">
        <title>De novo assembly and phasing of dikaryotic genomes from two isolates of Puccinia coronata f. sp. avenae, the causal agent of oat crown rust.</title>
        <authorList>
            <person name="Miller M.E."/>
            <person name="Zhang Y."/>
            <person name="Omidvar V."/>
            <person name="Sperschneider J."/>
            <person name="Schwessinger B."/>
            <person name="Raley C."/>
            <person name="Palmer J.M."/>
            <person name="Garnica D."/>
            <person name="Upadhyaya N."/>
            <person name="Rathjen J."/>
            <person name="Taylor J.M."/>
            <person name="Park R.F."/>
            <person name="Dodds P.N."/>
            <person name="Hirsch C.D."/>
            <person name="Kianian S.F."/>
            <person name="Figueroa M."/>
        </authorList>
    </citation>
    <scope>NUCLEOTIDE SEQUENCE [LARGE SCALE GENOMIC DNA]</scope>
    <source>
        <strain evidence="2">12NC29</strain>
        <strain evidence="3">12SD80</strain>
    </source>
</reference>
<name>A0A2N5SRI6_9BASI</name>
<feature type="region of interest" description="Disordered" evidence="1">
    <location>
        <begin position="1"/>
        <end position="50"/>
    </location>
</feature>
<keyword evidence="5" id="KW-1185">Reference proteome</keyword>
<evidence type="ECO:0000313" key="6">
    <source>
        <dbReference type="Proteomes" id="UP000235392"/>
    </source>
</evidence>
<dbReference type="EMBL" id="PGCI01000231">
    <property type="protein sequence ID" value="PLW32972.1"/>
    <property type="molecule type" value="Genomic_DNA"/>
</dbReference>
<feature type="compositionally biased region" description="Basic and acidic residues" evidence="1">
    <location>
        <begin position="1"/>
        <end position="17"/>
    </location>
</feature>
<proteinExistence type="predicted"/>
<dbReference type="EMBL" id="PGCJ01000080">
    <property type="protein sequence ID" value="PLW52462.1"/>
    <property type="molecule type" value="Genomic_DNA"/>
</dbReference>
<comment type="caution">
    <text evidence="2">The sequence shown here is derived from an EMBL/GenBank/DDBJ whole genome shotgun (WGS) entry which is preliminary data.</text>
</comment>
<evidence type="ECO:0000313" key="5">
    <source>
        <dbReference type="Proteomes" id="UP000235388"/>
    </source>
</evidence>
<dbReference type="EMBL" id="PGCJ01000885">
    <property type="protein sequence ID" value="PLW15841.1"/>
    <property type="molecule type" value="Genomic_DNA"/>
</dbReference>
<dbReference type="Proteomes" id="UP000235388">
    <property type="component" value="Unassembled WGS sequence"/>
</dbReference>
<evidence type="ECO:0000313" key="3">
    <source>
        <dbReference type="EMBL" id="PLW32972.1"/>
    </source>
</evidence>
<dbReference type="AlphaFoldDB" id="A0A2N5SRI6"/>
<evidence type="ECO:0000256" key="1">
    <source>
        <dbReference type="SAM" id="MobiDB-lite"/>
    </source>
</evidence>
<organism evidence="2 5">
    <name type="scientific">Puccinia coronata f. sp. avenae</name>
    <dbReference type="NCBI Taxonomy" id="200324"/>
    <lineage>
        <taxon>Eukaryota</taxon>
        <taxon>Fungi</taxon>
        <taxon>Dikarya</taxon>
        <taxon>Basidiomycota</taxon>
        <taxon>Pucciniomycotina</taxon>
        <taxon>Pucciniomycetes</taxon>
        <taxon>Pucciniales</taxon>
        <taxon>Pucciniaceae</taxon>
        <taxon>Puccinia</taxon>
    </lineage>
</organism>
<protein>
    <submittedName>
        <fullName evidence="2">Uncharacterized protein</fullName>
    </submittedName>
</protein>
<accession>A0A2N5SRI6</accession>
<evidence type="ECO:0000313" key="2">
    <source>
        <dbReference type="EMBL" id="PLW15841.1"/>
    </source>
</evidence>
<evidence type="ECO:0000313" key="4">
    <source>
        <dbReference type="EMBL" id="PLW52462.1"/>
    </source>
</evidence>
<dbReference type="Proteomes" id="UP000235392">
    <property type="component" value="Unassembled WGS sequence"/>
</dbReference>